<dbReference type="HOGENOM" id="CLU_113594_0_0_2"/>
<dbReference type="GO" id="GO:0050545">
    <property type="term" value="F:sulfopyruvate decarboxylase activity"/>
    <property type="evidence" value="ECO:0007669"/>
    <property type="project" value="UniProtKB-EC"/>
</dbReference>
<dbReference type="CDD" id="cd07035">
    <property type="entry name" value="TPP_PYR_POX_like"/>
    <property type="match status" value="1"/>
</dbReference>
<sequence>MKPTIRPELQNPEGICLIGAPKERRAAKSVRISLNFKSFGENMKASESVYKAIKKSGIDFIASVPCANLKNLLNYIYNDKEILHVPVTREEEGFGVCAGAHLAGRKTALLMQNSGLGNSINAIGSLCKVYGIPLLLIISHRGDLKEKIPAQIPMGQWTKKLLDVVGIPYYCPKTPEEAYKIIPYASEFSIKMGYPVAVLLDALYWEYDSI</sequence>
<dbReference type="InterPro" id="IPR012001">
    <property type="entry name" value="Thiamin_PyroP_enz_TPP-bd_dom"/>
</dbReference>
<dbReference type="SUPFAM" id="SSF52518">
    <property type="entry name" value="Thiamin diphosphate-binding fold (THDP-binding)"/>
    <property type="match status" value="1"/>
</dbReference>
<evidence type="ECO:0000256" key="9">
    <source>
        <dbReference type="ARBA" id="ARBA00060971"/>
    </source>
</evidence>
<comment type="function">
    <text evidence="4">Involved in the biosynthesis of the coenzyme M (2-mercaptoethanesulfonic acid). Catalyzes the decarboxylation of sulfopyruvate to sulfoacetaldehyde.</text>
</comment>
<gene>
    <name evidence="12" type="ordered locus">Metig_1689</name>
</gene>
<accession>F6BBU1</accession>
<dbReference type="EMBL" id="CP002737">
    <property type="protein sequence ID" value="AEF97221.1"/>
    <property type="molecule type" value="Genomic_DNA"/>
</dbReference>
<keyword evidence="13" id="KW-1185">Reference proteome</keyword>
<name>F6BBU1_METIK</name>
<evidence type="ECO:0000256" key="2">
    <source>
        <dbReference type="ARBA" id="ARBA00022793"/>
    </source>
</evidence>
<dbReference type="InterPro" id="IPR051818">
    <property type="entry name" value="TPP_dependent_decarboxylase"/>
</dbReference>
<keyword evidence="3 12" id="KW-0456">Lyase</keyword>
<dbReference type="EC" id="4.1.1.79" evidence="7"/>
<dbReference type="PANTHER" id="PTHR42818:SF1">
    <property type="entry name" value="SULFOPYRUVATE DECARBOXYLASE"/>
    <property type="match status" value="1"/>
</dbReference>
<dbReference type="AlphaFoldDB" id="F6BBU1"/>
<dbReference type="STRING" id="880724.Metig_1689"/>
<dbReference type="InterPro" id="IPR029061">
    <property type="entry name" value="THDP-binding"/>
</dbReference>
<dbReference type="KEGG" id="mig:Metig_1689"/>
<dbReference type="NCBIfam" id="TIGR03845">
    <property type="entry name" value="sulfopyru_alph"/>
    <property type="match status" value="1"/>
</dbReference>
<proteinExistence type="inferred from homology"/>
<dbReference type="InterPro" id="IPR022502">
    <property type="entry name" value="Sulfopyruvate_deCO2ase_alpha"/>
</dbReference>
<evidence type="ECO:0000313" key="13">
    <source>
        <dbReference type="Proteomes" id="UP000009227"/>
    </source>
</evidence>
<protein>
    <recommendedName>
        <fullName evidence="10">Sulfopyruvate decarboxylase subunit alpha</fullName>
        <ecNumber evidence="7">4.1.1.79</ecNumber>
    </recommendedName>
</protein>
<evidence type="ECO:0000256" key="7">
    <source>
        <dbReference type="ARBA" id="ARBA00038875"/>
    </source>
</evidence>
<feature type="domain" description="Thiamine pyrophosphate enzyme N-terminal TPP-binding" evidence="11">
    <location>
        <begin position="43"/>
        <end position="142"/>
    </location>
</feature>
<evidence type="ECO:0000256" key="3">
    <source>
        <dbReference type="ARBA" id="ARBA00023239"/>
    </source>
</evidence>
<evidence type="ECO:0000256" key="5">
    <source>
        <dbReference type="ARBA" id="ARBA00037914"/>
    </source>
</evidence>
<keyword evidence="1" id="KW-0174">Coenzyme M biosynthesis</keyword>
<evidence type="ECO:0000259" key="11">
    <source>
        <dbReference type="Pfam" id="PF02776"/>
    </source>
</evidence>
<evidence type="ECO:0000256" key="8">
    <source>
        <dbReference type="ARBA" id="ARBA00048551"/>
    </source>
</evidence>
<evidence type="ECO:0000256" key="1">
    <source>
        <dbReference type="ARBA" id="ARBA00022545"/>
    </source>
</evidence>
<keyword evidence="2" id="KW-0210">Decarboxylase</keyword>
<dbReference type="Gene3D" id="3.40.50.970">
    <property type="match status" value="1"/>
</dbReference>
<reference evidence="12 13" key="1">
    <citation type="submission" date="2011-05" db="EMBL/GenBank/DDBJ databases">
        <title>Complete sequence of Methanotorris igneus Kol 5.</title>
        <authorList>
            <consortium name="US DOE Joint Genome Institute"/>
            <person name="Lucas S."/>
            <person name="Han J."/>
            <person name="Lapidus A."/>
            <person name="Cheng J.-F."/>
            <person name="Goodwin L."/>
            <person name="Pitluck S."/>
            <person name="Peters L."/>
            <person name="Mikhailova N."/>
            <person name="Chertkov O."/>
            <person name="Han C."/>
            <person name="Tapia R."/>
            <person name="Land M."/>
            <person name="Hauser L."/>
            <person name="Kyrpides N."/>
            <person name="Ivanova N."/>
            <person name="Pagani I."/>
            <person name="Sieprawska-Lupa M."/>
            <person name="Whitman W."/>
            <person name="Woyke T."/>
        </authorList>
    </citation>
    <scope>NUCLEOTIDE SEQUENCE [LARGE SCALE GENOMIC DNA]</scope>
    <source>
        <strain evidence="13">DSM 5666 / JCM 11834 / Kol 5</strain>
    </source>
</reference>
<comment type="subunit">
    <text evidence="6">Heterododecamer composed of 6 subunits alpha and 6 subunits beta.</text>
</comment>
<comment type="pathway">
    <text evidence="5">Cofactor biosynthesis; coenzyme M biosynthesis; sulfoacetaldehyde from phosphoenolpyruvate and sulfite: step 4/4.</text>
</comment>
<evidence type="ECO:0000313" key="12">
    <source>
        <dbReference type="EMBL" id="AEF97221.1"/>
    </source>
</evidence>
<comment type="catalytic activity">
    <reaction evidence="8">
        <text>3-sulfopyruvate + H(+) = sulfoacetaldehyde + CO2</text>
        <dbReference type="Rhea" id="RHEA:20948"/>
        <dbReference type="ChEBI" id="CHEBI:15378"/>
        <dbReference type="ChEBI" id="CHEBI:16526"/>
        <dbReference type="ChEBI" id="CHEBI:57940"/>
        <dbReference type="ChEBI" id="CHEBI:58246"/>
        <dbReference type="EC" id="4.1.1.79"/>
    </reaction>
</comment>
<dbReference type="PANTHER" id="PTHR42818">
    <property type="entry name" value="SULFOPYRUVATE DECARBOXYLASE SUBUNIT ALPHA"/>
    <property type="match status" value="1"/>
</dbReference>
<evidence type="ECO:0000256" key="4">
    <source>
        <dbReference type="ARBA" id="ARBA00037396"/>
    </source>
</evidence>
<keyword evidence="12" id="KW-0670">Pyruvate</keyword>
<comment type="similarity">
    <text evidence="9">Belongs to the ComD family.</text>
</comment>
<dbReference type="FunFam" id="3.40.50.970:FF:000039">
    <property type="entry name" value="Indolepyruvate oxidoreductase subunit IorA"/>
    <property type="match status" value="1"/>
</dbReference>
<dbReference type="GO" id="GO:0030976">
    <property type="term" value="F:thiamine pyrophosphate binding"/>
    <property type="evidence" value="ECO:0007669"/>
    <property type="project" value="InterPro"/>
</dbReference>
<evidence type="ECO:0000256" key="6">
    <source>
        <dbReference type="ARBA" id="ARBA00038733"/>
    </source>
</evidence>
<dbReference type="GO" id="GO:0019295">
    <property type="term" value="P:coenzyme M biosynthetic process"/>
    <property type="evidence" value="ECO:0007669"/>
    <property type="project" value="UniProtKB-KW"/>
</dbReference>
<evidence type="ECO:0000256" key="10">
    <source>
        <dbReference type="ARBA" id="ARBA00068303"/>
    </source>
</evidence>
<dbReference type="Proteomes" id="UP000009227">
    <property type="component" value="Chromosome"/>
</dbReference>
<organism evidence="13">
    <name type="scientific">Methanotorris igneus (strain DSM 5666 / JCM 11834 / Kol 5)</name>
    <dbReference type="NCBI Taxonomy" id="880724"/>
    <lineage>
        <taxon>Archaea</taxon>
        <taxon>Methanobacteriati</taxon>
        <taxon>Methanobacteriota</taxon>
        <taxon>Methanomada group</taxon>
        <taxon>Methanococci</taxon>
        <taxon>Methanococcales</taxon>
        <taxon>Methanocaldococcaceae</taxon>
        <taxon>Methanotorris</taxon>
    </lineage>
</organism>
<dbReference type="Pfam" id="PF02776">
    <property type="entry name" value="TPP_enzyme_N"/>
    <property type="match status" value="1"/>
</dbReference>